<accession>X1B8Y4</accession>
<organism evidence="1">
    <name type="scientific">marine sediment metagenome</name>
    <dbReference type="NCBI Taxonomy" id="412755"/>
    <lineage>
        <taxon>unclassified sequences</taxon>
        <taxon>metagenomes</taxon>
        <taxon>ecological metagenomes</taxon>
    </lineage>
</organism>
<protein>
    <submittedName>
        <fullName evidence="1">Uncharacterized protein</fullName>
    </submittedName>
</protein>
<proteinExistence type="predicted"/>
<comment type="caution">
    <text evidence="1">The sequence shown here is derived from an EMBL/GenBank/DDBJ whole genome shotgun (WGS) entry which is preliminary data.</text>
</comment>
<evidence type="ECO:0000313" key="1">
    <source>
        <dbReference type="EMBL" id="GAG92254.1"/>
    </source>
</evidence>
<sequence>MSNKWQKDFPRESGYYWFYGWLWMDARVKISPKWSLVEVKNISNGICWVTEGNFIYPRENHVGLFCKVEFPEPPDLGIAE</sequence>
<dbReference type="EMBL" id="BART01023410">
    <property type="protein sequence ID" value="GAG92254.1"/>
    <property type="molecule type" value="Genomic_DNA"/>
</dbReference>
<dbReference type="AlphaFoldDB" id="X1B8Y4"/>
<reference evidence="1" key="1">
    <citation type="journal article" date="2014" name="Front. Microbiol.">
        <title>High frequency of phylogenetically diverse reductive dehalogenase-homologous genes in deep subseafloor sedimentary metagenomes.</title>
        <authorList>
            <person name="Kawai M."/>
            <person name="Futagami T."/>
            <person name="Toyoda A."/>
            <person name="Takaki Y."/>
            <person name="Nishi S."/>
            <person name="Hori S."/>
            <person name="Arai W."/>
            <person name="Tsubouchi T."/>
            <person name="Morono Y."/>
            <person name="Uchiyama I."/>
            <person name="Ito T."/>
            <person name="Fujiyama A."/>
            <person name="Inagaki F."/>
            <person name="Takami H."/>
        </authorList>
    </citation>
    <scope>NUCLEOTIDE SEQUENCE</scope>
    <source>
        <strain evidence="1">Expedition CK06-06</strain>
    </source>
</reference>
<name>X1B8Y4_9ZZZZ</name>
<gene>
    <name evidence="1" type="ORF">S01H4_42600</name>
</gene>